<organism evidence="1">
    <name type="scientific">Lepeophtheirus salmonis</name>
    <name type="common">Salmon louse</name>
    <name type="synonym">Caligus salmonis</name>
    <dbReference type="NCBI Taxonomy" id="72036"/>
    <lineage>
        <taxon>Eukaryota</taxon>
        <taxon>Metazoa</taxon>
        <taxon>Ecdysozoa</taxon>
        <taxon>Arthropoda</taxon>
        <taxon>Crustacea</taxon>
        <taxon>Multicrustacea</taxon>
        <taxon>Hexanauplia</taxon>
        <taxon>Copepoda</taxon>
        <taxon>Siphonostomatoida</taxon>
        <taxon>Caligidae</taxon>
        <taxon>Lepeophtheirus</taxon>
    </lineage>
</organism>
<proteinExistence type="predicted"/>
<protein>
    <submittedName>
        <fullName evidence="1">Uncharacterized protein</fullName>
    </submittedName>
</protein>
<dbReference type="AlphaFoldDB" id="A0A0K2VJR8"/>
<evidence type="ECO:0000313" key="1">
    <source>
        <dbReference type="EMBL" id="CDW50713.1"/>
    </source>
</evidence>
<sequence>RSIVPPGEPSYHHIKISLPTRLGGVSLYKKNKVLNNPKNNLPLIPKYLVLLIAQLGYP</sequence>
<dbReference type="EMBL" id="HACA01033352">
    <property type="protein sequence ID" value="CDW50713.1"/>
    <property type="molecule type" value="Transcribed_RNA"/>
</dbReference>
<name>A0A0K2VJR8_LEPSM</name>
<accession>A0A0K2VJR8</accession>
<reference evidence="1" key="1">
    <citation type="submission" date="2014-05" db="EMBL/GenBank/DDBJ databases">
        <authorList>
            <person name="Chronopoulou M."/>
        </authorList>
    </citation>
    <scope>NUCLEOTIDE SEQUENCE</scope>
    <source>
        <tissue evidence="1">Whole organism</tissue>
    </source>
</reference>
<feature type="non-terminal residue" evidence="1">
    <location>
        <position position="1"/>
    </location>
</feature>